<organism evidence="6 7">
    <name type="scientific">Terrimicrobium sacchariphilum</name>
    <dbReference type="NCBI Taxonomy" id="690879"/>
    <lineage>
        <taxon>Bacteria</taxon>
        <taxon>Pseudomonadati</taxon>
        <taxon>Verrucomicrobiota</taxon>
        <taxon>Terrimicrobiia</taxon>
        <taxon>Terrimicrobiales</taxon>
        <taxon>Terrimicrobiaceae</taxon>
        <taxon>Terrimicrobium</taxon>
    </lineage>
</organism>
<feature type="domain" description="PAS" evidence="4">
    <location>
        <begin position="61"/>
        <end position="113"/>
    </location>
</feature>
<sequence>MISVSSFLNEAHGASHGTSNKGLARLASDLRDPANPIPPPSTLRSRVLERIDAEPARVETDSAGRIVAINPAFTGLCGYTFPEIRGKKPGSLLQGPETDPAVVDILRQAIRQGEACVVRLVNYHKDGSTYHVEISLEPIHDEAGKITGFRAAERKLA</sequence>
<dbReference type="CDD" id="cd00130">
    <property type="entry name" value="PAS"/>
    <property type="match status" value="1"/>
</dbReference>
<evidence type="ECO:0000256" key="2">
    <source>
        <dbReference type="ARBA" id="ARBA00022643"/>
    </source>
</evidence>
<proteinExistence type="predicted"/>
<keyword evidence="7" id="KW-1185">Reference proteome</keyword>
<dbReference type="Proteomes" id="UP000076023">
    <property type="component" value="Unassembled WGS sequence"/>
</dbReference>
<dbReference type="RefSeq" id="WP_075080883.1">
    <property type="nucleotide sequence ID" value="NZ_BDCO01000003.1"/>
</dbReference>
<comment type="caution">
    <text evidence="6">The sequence shown here is derived from an EMBL/GenBank/DDBJ whole genome shotgun (WGS) entry which is preliminary data.</text>
</comment>
<evidence type="ECO:0000313" key="7">
    <source>
        <dbReference type="Proteomes" id="UP000076023"/>
    </source>
</evidence>
<dbReference type="AlphaFoldDB" id="A0A146GEB5"/>
<dbReference type="InParanoid" id="A0A146GEB5"/>
<dbReference type="PANTHER" id="PTHR47429:SF2">
    <property type="entry name" value="PROTEIN TWIN LOV 1"/>
    <property type="match status" value="1"/>
</dbReference>
<name>A0A146GEB5_TERSA</name>
<keyword evidence="2" id="KW-0288">FMN</keyword>
<evidence type="ECO:0000256" key="3">
    <source>
        <dbReference type="ARBA" id="ARBA00022991"/>
    </source>
</evidence>
<accession>A0A146GEB5</accession>
<dbReference type="PROSITE" id="PS50112">
    <property type="entry name" value="PAS"/>
    <property type="match status" value="1"/>
</dbReference>
<keyword evidence="3" id="KW-0157">Chromophore</keyword>
<reference evidence="7" key="1">
    <citation type="journal article" date="2017" name="Genome Announc.">
        <title>Draft Genome Sequence of Terrimicrobium sacchariphilum NM-5T, a Facultative Anaerobic Soil Bacterium of the Class Spartobacteria.</title>
        <authorList>
            <person name="Qiu Y.L."/>
            <person name="Tourlousse D.M."/>
            <person name="Matsuura N."/>
            <person name="Ohashi A."/>
            <person name="Sekiguchi Y."/>
        </authorList>
    </citation>
    <scope>NUCLEOTIDE SEQUENCE [LARGE SCALE GENOMIC DNA]</scope>
    <source>
        <strain evidence="7">NM-5</strain>
    </source>
</reference>
<dbReference type="EMBL" id="BDCO01000003">
    <property type="protein sequence ID" value="GAT35024.1"/>
    <property type="molecule type" value="Genomic_DNA"/>
</dbReference>
<feature type="domain" description="PAC" evidence="5">
    <location>
        <begin position="114"/>
        <end position="157"/>
    </location>
</feature>
<keyword evidence="1" id="KW-0285">Flavoprotein</keyword>
<dbReference type="STRING" id="690879.TSACC_384"/>
<dbReference type="OrthoDB" id="9814202at2"/>
<protein>
    <submittedName>
        <fullName evidence="6">PAS domain S-box-containing protein</fullName>
    </submittedName>
</protein>
<dbReference type="InterPro" id="IPR000700">
    <property type="entry name" value="PAS-assoc_C"/>
</dbReference>
<dbReference type="InterPro" id="IPR000014">
    <property type="entry name" value="PAS"/>
</dbReference>
<evidence type="ECO:0000259" key="4">
    <source>
        <dbReference type="PROSITE" id="PS50112"/>
    </source>
</evidence>
<dbReference type="Pfam" id="PF13426">
    <property type="entry name" value="PAS_9"/>
    <property type="match status" value="1"/>
</dbReference>
<dbReference type="PANTHER" id="PTHR47429">
    <property type="entry name" value="PROTEIN TWIN LOV 1"/>
    <property type="match status" value="1"/>
</dbReference>
<evidence type="ECO:0000259" key="5">
    <source>
        <dbReference type="PROSITE" id="PS50113"/>
    </source>
</evidence>
<dbReference type="InterPro" id="IPR035965">
    <property type="entry name" value="PAS-like_dom_sf"/>
</dbReference>
<dbReference type="NCBIfam" id="TIGR00229">
    <property type="entry name" value="sensory_box"/>
    <property type="match status" value="1"/>
</dbReference>
<dbReference type="SUPFAM" id="SSF55785">
    <property type="entry name" value="PYP-like sensor domain (PAS domain)"/>
    <property type="match status" value="1"/>
</dbReference>
<evidence type="ECO:0000313" key="6">
    <source>
        <dbReference type="EMBL" id="GAT35024.1"/>
    </source>
</evidence>
<gene>
    <name evidence="6" type="ORF">TSACC_384</name>
</gene>
<dbReference type="PROSITE" id="PS50113">
    <property type="entry name" value="PAC"/>
    <property type="match status" value="1"/>
</dbReference>
<dbReference type="Gene3D" id="3.30.450.20">
    <property type="entry name" value="PAS domain"/>
    <property type="match status" value="1"/>
</dbReference>
<evidence type="ECO:0000256" key="1">
    <source>
        <dbReference type="ARBA" id="ARBA00022630"/>
    </source>
</evidence>